<feature type="transmembrane region" description="Helical" evidence="5">
    <location>
        <begin position="74"/>
        <end position="94"/>
    </location>
</feature>
<feature type="transmembrane region" description="Helical" evidence="5">
    <location>
        <begin position="36"/>
        <end position="54"/>
    </location>
</feature>
<evidence type="ECO:0000256" key="1">
    <source>
        <dbReference type="ARBA" id="ARBA00004127"/>
    </source>
</evidence>
<evidence type="ECO:0000313" key="8">
    <source>
        <dbReference type="Proteomes" id="UP001155380"/>
    </source>
</evidence>
<dbReference type="Pfam" id="PF02656">
    <property type="entry name" value="DUF202"/>
    <property type="match status" value="1"/>
</dbReference>
<accession>A0AAJ1C019</accession>
<sequence>MADTSSDSAPSRFEVRTTAESHFSWLRTRMSLERTLMSWVRTAISLIGFGFTIVQFFDRLQQLPGIKPALFPDAAWYLGLALIFCGVLALIIAIKQYQWGLRYLWSENFSALAGATKMGMQSSALAVAIVLAAIGTIAFVTVLLRLV</sequence>
<dbReference type="GO" id="GO:0012505">
    <property type="term" value="C:endomembrane system"/>
    <property type="evidence" value="ECO:0007669"/>
    <property type="project" value="UniProtKB-SubCell"/>
</dbReference>
<name>A0AAJ1C019_9HYPH</name>
<feature type="domain" description="DUF202" evidence="6">
    <location>
        <begin position="27"/>
        <end position="99"/>
    </location>
</feature>
<evidence type="ECO:0000256" key="4">
    <source>
        <dbReference type="ARBA" id="ARBA00023136"/>
    </source>
</evidence>
<protein>
    <submittedName>
        <fullName evidence="7">DUF202 domain-containing protein</fullName>
    </submittedName>
</protein>
<proteinExistence type="predicted"/>
<dbReference type="Proteomes" id="UP001155380">
    <property type="component" value="Unassembled WGS sequence"/>
</dbReference>
<evidence type="ECO:0000259" key="6">
    <source>
        <dbReference type="Pfam" id="PF02656"/>
    </source>
</evidence>
<organism evidence="7 8">
    <name type="scientific">Ciceribacter sichuanensis</name>
    <dbReference type="NCBI Taxonomy" id="2949647"/>
    <lineage>
        <taxon>Bacteria</taxon>
        <taxon>Pseudomonadati</taxon>
        <taxon>Pseudomonadota</taxon>
        <taxon>Alphaproteobacteria</taxon>
        <taxon>Hyphomicrobiales</taxon>
        <taxon>Rhizobiaceae</taxon>
        <taxon>Ciceribacter</taxon>
    </lineage>
</organism>
<evidence type="ECO:0000256" key="5">
    <source>
        <dbReference type="SAM" id="Phobius"/>
    </source>
</evidence>
<keyword evidence="3 5" id="KW-1133">Transmembrane helix</keyword>
<dbReference type="InterPro" id="IPR003807">
    <property type="entry name" value="DUF202"/>
</dbReference>
<evidence type="ECO:0000256" key="2">
    <source>
        <dbReference type="ARBA" id="ARBA00022692"/>
    </source>
</evidence>
<keyword evidence="2 5" id="KW-0812">Transmembrane</keyword>
<dbReference type="EMBL" id="JAMXLX010000006">
    <property type="protein sequence ID" value="MCO5958830.1"/>
    <property type="molecule type" value="Genomic_DNA"/>
</dbReference>
<feature type="transmembrane region" description="Helical" evidence="5">
    <location>
        <begin position="124"/>
        <end position="144"/>
    </location>
</feature>
<evidence type="ECO:0000313" key="7">
    <source>
        <dbReference type="EMBL" id="MCO5958830.1"/>
    </source>
</evidence>
<comment type="subcellular location">
    <subcellularLocation>
        <location evidence="1">Endomembrane system</location>
        <topology evidence="1">Multi-pass membrane protein</topology>
    </subcellularLocation>
</comment>
<dbReference type="RefSeq" id="WP_250911681.1">
    <property type="nucleotide sequence ID" value="NZ_JAMXLX010000006.1"/>
</dbReference>
<evidence type="ECO:0000256" key="3">
    <source>
        <dbReference type="ARBA" id="ARBA00022989"/>
    </source>
</evidence>
<comment type="caution">
    <text evidence="7">The sequence shown here is derived from an EMBL/GenBank/DDBJ whole genome shotgun (WGS) entry which is preliminary data.</text>
</comment>
<gene>
    <name evidence="7" type="ORF">NBH21_18785</name>
</gene>
<keyword evidence="4 5" id="KW-0472">Membrane</keyword>
<reference evidence="7" key="1">
    <citation type="submission" date="2022-06" db="EMBL/GenBank/DDBJ databases">
        <authorList>
            <person name="Sun Q."/>
        </authorList>
    </citation>
    <scope>NUCLEOTIDE SEQUENCE</scope>
    <source>
        <strain evidence="7">S101</strain>
    </source>
</reference>
<dbReference type="AlphaFoldDB" id="A0AAJ1C019"/>